<feature type="domain" description="Pirin N-terminal" evidence="6">
    <location>
        <begin position="33"/>
        <end position="126"/>
    </location>
</feature>
<name>A0A0K9P752_ZOSMR</name>
<evidence type="ECO:0000256" key="3">
    <source>
        <dbReference type="ARBA" id="ARBA00023242"/>
    </source>
</evidence>
<dbReference type="EMBL" id="LFYR01001099">
    <property type="protein sequence ID" value="KMZ64824.1"/>
    <property type="molecule type" value="Genomic_DNA"/>
</dbReference>
<comment type="caution">
    <text evidence="8">The sequence shown here is derived from an EMBL/GenBank/DDBJ whole genome shotgun (WGS) entry which is preliminary data.</text>
</comment>
<feature type="binding site" evidence="4">
    <location>
        <position position="67"/>
    </location>
    <ligand>
        <name>Fe cation</name>
        <dbReference type="ChEBI" id="CHEBI:24875"/>
    </ligand>
</feature>
<reference evidence="9" key="1">
    <citation type="journal article" date="2016" name="Nature">
        <title>The genome of the seagrass Zostera marina reveals angiosperm adaptation to the sea.</title>
        <authorList>
            <person name="Olsen J.L."/>
            <person name="Rouze P."/>
            <person name="Verhelst B."/>
            <person name="Lin Y.-C."/>
            <person name="Bayer T."/>
            <person name="Collen J."/>
            <person name="Dattolo E."/>
            <person name="De Paoli E."/>
            <person name="Dittami S."/>
            <person name="Maumus F."/>
            <person name="Michel G."/>
            <person name="Kersting A."/>
            <person name="Lauritano C."/>
            <person name="Lohaus R."/>
            <person name="Toepel M."/>
            <person name="Tonon T."/>
            <person name="Vanneste K."/>
            <person name="Amirebrahimi M."/>
            <person name="Brakel J."/>
            <person name="Bostroem C."/>
            <person name="Chovatia M."/>
            <person name="Grimwood J."/>
            <person name="Jenkins J.W."/>
            <person name="Jueterbock A."/>
            <person name="Mraz A."/>
            <person name="Stam W.T."/>
            <person name="Tice H."/>
            <person name="Bornberg-Bauer E."/>
            <person name="Green P.J."/>
            <person name="Pearson G.A."/>
            <person name="Procaccini G."/>
            <person name="Duarte C.M."/>
            <person name="Schmutz J."/>
            <person name="Reusch T.B.H."/>
            <person name="Van de Peer Y."/>
        </authorList>
    </citation>
    <scope>NUCLEOTIDE SEQUENCE [LARGE SCALE GENOMIC DNA]</scope>
    <source>
        <strain evidence="9">cv. Finnish</strain>
    </source>
</reference>
<comment type="subcellular location">
    <subcellularLocation>
        <location evidence="1">Nucleus</location>
    </subcellularLocation>
</comment>
<dbReference type="Gene3D" id="2.60.120.10">
    <property type="entry name" value="Jelly Rolls"/>
    <property type="match status" value="2"/>
</dbReference>
<dbReference type="OrthoDB" id="198735at2759"/>
<dbReference type="InterPro" id="IPR003829">
    <property type="entry name" value="Pirin_N_dom"/>
</dbReference>
<feature type="domain" description="Pirin C-terminal" evidence="7">
    <location>
        <begin position="180"/>
        <end position="291"/>
    </location>
</feature>
<accession>A0A0K9P752</accession>
<feature type="binding site" evidence="4">
    <location>
        <position position="65"/>
    </location>
    <ligand>
        <name>Fe cation</name>
        <dbReference type="ChEBI" id="CHEBI:24875"/>
    </ligand>
</feature>
<keyword evidence="3" id="KW-0539">Nucleus</keyword>
<evidence type="ECO:0000256" key="1">
    <source>
        <dbReference type="ARBA" id="ARBA00004123"/>
    </source>
</evidence>
<organism evidence="8 9">
    <name type="scientific">Zostera marina</name>
    <name type="common">Eelgrass</name>
    <dbReference type="NCBI Taxonomy" id="29655"/>
    <lineage>
        <taxon>Eukaryota</taxon>
        <taxon>Viridiplantae</taxon>
        <taxon>Streptophyta</taxon>
        <taxon>Embryophyta</taxon>
        <taxon>Tracheophyta</taxon>
        <taxon>Spermatophyta</taxon>
        <taxon>Magnoliopsida</taxon>
        <taxon>Liliopsida</taxon>
        <taxon>Zosteraceae</taxon>
        <taxon>Zostera</taxon>
    </lineage>
</organism>
<evidence type="ECO:0000256" key="4">
    <source>
        <dbReference type="PIRSR" id="PIRSR006232-1"/>
    </source>
</evidence>
<dbReference type="STRING" id="29655.A0A0K9P752"/>
<protein>
    <submittedName>
        <fullName evidence="8">Pirin, putative, expressed</fullName>
    </submittedName>
</protein>
<feature type="binding site" evidence="4">
    <location>
        <position position="111"/>
    </location>
    <ligand>
        <name>Fe cation</name>
        <dbReference type="ChEBI" id="CHEBI:24875"/>
    </ligand>
</feature>
<dbReference type="FunFam" id="2.60.120.10:FF:000055">
    <property type="entry name" value="pirin"/>
    <property type="match status" value="1"/>
</dbReference>
<dbReference type="AlphaFoldDB" id="A0A0K9P752"/>
<dbReference type="Proteomes" id="UP000036987">
    <property type="component" value="Unassembled WGS sequence"/>
</dbReference>
<dbReference type="CDD" id="cd02909">
    <property type="entry name" value="cupin_pirin_N"/>
    <property type="match status" value="1"/>
</dbReference>
<dbReference type="Pfam" id="PF05726">
    <property type="entry name" value="Pirin_C"/>
    <property type="match status" value="1"/>
</dbReference>
<dbReference type="CDD" id="cd02247">
    <property type="entry name" value="cupin_pirin_C"/>
    <property type="match status" value="1"/>
</dbReference>
<comment type="similarity">
    <text evidence="2 5">Belongs to the pirin family.</text>
</comment>
<comment type="cofactor">
    <cofactor evidence="4">
        <name>Fe cation</name>
        <dbReference type="ChEBI" id="CHEBI:24875"/>
    </cofactor>
    <text evidence="4">Binds 1 Fe cation per subunit.</text>
</comment>
<sequence>MSSSTISSFLNPRYVVQKVLSRPQREGVDAIIRRSIGRPELRNLDPFLMLDEIKDSSPKGGFPDHPHRGFETVTYMFQGSINHEDFKGHKGTINAGDLQWMTAGRGIVHSEMPAGDGAHHGLQLWVNLSSKDKMIEPNYQELASKDVAKVHTDKIDVSVIAGESFGVKSPVYTRTPTMFLDFTMKPGSQLNQAIPENWNSFVYVIDGEGVFGPGSSRENQSPVSAHHTLVLSSPGDGVSVCNLESSGKDLRFVLIGGLPLNEPIVQYGPFVMNTNAEIEMAIKDYQLCRNGFENARHWKSGSLSK</sequence>
<dbReference type="InterPro" id="IPR014710">
    <property type="entry name" value="RmlC-like_jellyroll"/>
</dbReference>
<evidence type="ECO:0000313" key="8">
    <source>
        <dbReference type="EMBL" id="KMZ64824.1"/>
    </source>
</evidence>
<evidence type="ECO:0000256" key="5">
    <source>
        <dbReference type="RuleBase" id="RU003457"/>
    </source>
</evidence>
<evidence type="ECO:0000313" key="9">
    <source>
        <dbReference type="Proteomes" id="UP000036987"/>
    </source>
</evidence>
<dbReference type="OMA" id="TPWHPHR"/>
<proteinExistence type="inferred from homology"/>
<evidence type="ECO:0000259" key="7">
    <source>
        <dbReference type="Pfam" id="PF05726"/>
    </source>
</evidence>
<dbReference type="InterPro" id="IPR012093">
    <property type="entry name" value="Pirin"/>
</dbReference>
<dbReference type="SUPFAM" id="SSF51182">
    <property type="entry name" value="RmlC-like cupins"/>
    <property type="match status" value="1"/>
</dbReference>
<dbReference type="InterPro" id="IPR011051">
    <property type="entry name" value="RmlC_Cupin_sf"/>
</dbReference>
<evidence type="ECO:0000259" key="6">
    <source>
        <dbReference type="Pfam" id="PF02678"/>
    </source>
</evidence>
<dbReference type="GO" id="GO:0046872">
    <property type="term" value="F:metal ion binding"/>
    <property type="evidence" value="ECO:0007669"/>
    <property type="project" value="UniProtKB-KW"/>
</dbReference>
<dbReference type="InterPro" id="IPR008778">
    <property type="entry name" value="Pirin_C_dom"/>
</dbReference>
<gene>
    <name evidence="8" type="ORF">ZOSMA_34G01040</name>
</gene>
<evidence type="ECO:0000256" key="2">
    <source>
        <dbReference type="ARBA" id="ARBA00008416"/>
    </source>
</evidence>
<dbReference type="Pfam" id="PF02678">
    <property type="entry name" value="Pirin"/>
    <property type="match status" value="1"/>
</dbReference>
<dbReference type="GO" id="GO:0005634">
    <property type="term" value="C:nucleus"/>
    <property type="evidence" value="ECO:0007669"/>
    <property type="project" value="UniProtKB-SubCell"/>
</dbReference>
<dbReference type="PANTHER" id="PTHR13903:SF8">
    <property type="entry name" value="PIRIN"/>
    <property type="match status" value="1"/>
</dbReference>
<keyword evidence="9" id="KW-1185">Reference proteome</keyword>
<dbReference type="PIRSF" id="PIRSF006232">
    <property type="entry name" value="Pirin"/>
    <property type="match status" value="1"/>
</dbReference>
<keyword evidence="4" id="KW-0479">Metal-binding</keyword>
<dbReference type="PANTHER" id="PTHR13903">
    <property type="entry name" value="PIRIN-RELATED"/>
    <property type="match status" value="1"/>
</dbReference>
<feature type="binding site" evidence="4">
    <location>
        <position position="109"/>
    </location>
    <ligand>
        <name>Fe cation</name>
        <dbReference type="ChEBI" id="CHEBI:24875"/>
    </ligand>
</feature>
<keyword evidence="4" id="KW-0408">Iron</keyword>